<organism evidence="5 6">
    <name type="scientific">Plakobranchus ocellatus</name>
    <dbReference type="NCBI Taxonomy" id="259542"/>
    <lineage>
        <taxon>Eukaryota</taxon>
        <taxon>Metazoa</taxon>
        <taxon>Spiralia</taxon>
        <taxon>Lophotrochozoa</taxon>
        <taxon>Mollusca</taxon>
        <taxon>Gastropoda</taxon>
        <taxon>Heterobranchia</taxon>
        <taxon>Euthyneura</taxon>
        <taxon>Panpulmonata</taxon>
        <taxon>Sacoglossa</taxon>
        <taxon>Placobranchoidea</taxon>
        <taxon>Plakobranchidae</taxon>
        <taxon>Plakobranchus</taxon>
    </lineage>
</organism>
<dbReference type="AlphaFoldDB" id="A0AAV3Z433"/>
<keyword evidence="4" id="KW-1133">Transmembrane helix</keyword>
<evidence type="ECO:0000313" key="5">
    <source>
        <dbReference type="EMBL" id="GFN89148.1"/>
    </source>
</evidence>
<keyword evidence="4" id="KW-0472">Membrane</keyword>
<dbReference type="PANTHER" id="PTHR11941">
    <property type="entry name" value="ENOYL-COA HYDRATASE-RELATED"/>
    <property type="match status" value="1"/>
</dbReference>
<evidence type="ECO:0000313" key="6">
    <source>
        <dbReference type="Proteomes" id="UP000735302"/>
    </source>
</evidence>
<dbReference type="Pfam" id="PF00378">
    <property type="entry name" value="ECH_1"/>
    <property type="match status" value="1"/>
</dbReference>
<feature type="transmembrane region" description="Helical" evidence="4">
    <location>
        <begin position="105"/>
        <end position="128"/>
    </location>
</feature>
<evidence type="ECO:0000256" key="1">
    <source>
        <dbReference type="ARBA" id="ARBA00000452"/>
    </source>
</evidence>
<comment type="caution">
    <text evidence="5">The sequence shown here is derived from an EMBL/GenBank/DDBJ whole genome shotgun (WGS) entry which is preliminary data.</text>
</comment>
<dbReference type="GO" id="GO:0006635">
    <property type="term" value="P:fatty acid beta-oxidation"/>
    <property type="evidence" value="ECO:0007669"/>
    <property type="project" value="TreeGrafter"/>
</dbReference>
<sequence>MTSTSILHQTQWMHTAPGLSFSYQDDIAIIKMENGLENRINNQFLEQFSSILDEIEGEPSCKALITTGASKFYSNGLDVDWMSTQSAHTVVDFFRNFQDFLLRMLLFPLPTLAMINGHAFAGGALLAFTHDIRTMNSQKGWICLNEVKMDKVANPFMAQYVRTKLGDGQAFTDSLVLGRRFTAAEALRYHIIHLSSPLSSLAEESITFLESLCGEDGYRRSTLARFKADVFADAVNIYDRDRTQDKVMVAEQFFTEAQKAEMDQKGPKS</sequence>
<dbReference type="InterPro" id="IPR029045">
    <property type="entry name" value="ClpP/crotonase-like_dom_sf"/>
</dbReference>
<dbReference type="Proteomes" id="UP000735302">
    <property type="component" value="Unassembled WGS sequence"/>
</dbReference>
<name>A0AAV3Z433_9GAST</name>
<dbReference type="EMBL" id="BLXT01001916">
    <property type="protein sequence ID" value="GFN89148.1"/>
    <property type="molecule type" value="Genomic_DNA"/>
</dbReference>
<dbReference type="SUPFAM" id="SSF52096">
    <property type="entry name" value="ClpP/crotonase"/>
    <property type="match status" value="1"/>
</dbReference>
<keyword evidence="3" id="KW-0443">Lipid metabolism</keyword>
<dbReference type="FunFam" id="3.90.226.10:FF:000049">
    <property type="entry name" value="Enoyl-CoA delta isomerase 3"/>
    <property type="match status" value="1"/>
</dbReference>
<evidence type="ECO:0000256" key="2">
    <source>
        <dbReference type="ARBA" id="ARBA00000765"/>
    </source>
</evidence>
<dbReference type="GO" id="GO:0005777">
    <property type="term" value="C:peroxisome"/>
    <property type="evidence" value="ECO:0007669"/>
    <property type="project" value="TreeGrafter"/>
</dbReference>
<dbReference type="PANTHER" id="PTHR11941:SF75">
    <property type="entry name" value="ENOYL-COA HYDRATASE_ISOMERASE FAMILY PROTEIN"/>
    <property type="match status" value="1"/>
</dbReference>
<proteinExistence type="predicted"/>
<gene>
    <name evidence="5" type="ORF">PoB_001565400</name>
</gene>
<keyword evidence="4" id="KW-0812">Transmembrane</keyword>
<evidence type="ECO:0000256" key="4">
    <source>
        <dbReference type="SAM" id="Phobius"/>
    </source>
</evidence>
<dbReference type="InterPro" id="IPR001753">
    <property type="entry name" value="Enoyl-CoA_hydra/iso"/>
</dbReference>
<dbReference type="GO" id="GO:0004165">
    <property type="term" value="F:delta(3)-delta(2)-enoyl-CoA isomerase activity"/>
    <property type="evidence" value="ECO:0007669"/>
    <property type="project" value="UniProtKB-EC"/>
</dbReference>
<protein>
    <submittedName>
        <fullName evidence="5">Leucine rich repeat protein</fullName>
    </submittedName>
</protein>
<reference evidence="5 6" key="1">
    <citation type="journal article" date="2021" name="Elife">
        <title>Chloroplast acquisition without the gene transfer in kleptoplastic sea slugs, Plakobranchus ocellatus.</title>
        <authorList>
            <person name="Maeda T."/>
            <person name="Takahashi S."/>
            <person name="Yoshida T."/>
            <person name="Shimamura S."/>
            <person name="Takaki Y."/>
            <person name="Nagai Y."/>
            <person name="Toyoda A."/>
            <person name="Suzuki Y."/>
            <person name="Arimoto A."/>
            <person name="Ishii H."/>
            <person name="Satoh N."/>
            <person name="Nishiyama T."/>
            <person name="Hasebe M."/>
            <person name="Maruyama T."/>
            <person name="Minagawa J."/>
            <person name="Obokata J."/>
            <person name="Shigenobu S."/>
        </authorList>
    </citation>
    <scope>NUCLEOTIDE SEQUENCE [LARGE SCALE GENOMIC DNA]</scope>
</reference>
<dbReference type="CDD" id="cd06558">
    <property type="entry name" value="crotonase-like"/>
    <property type="match status" value="1"/>
</dbReference>
<dbReference type="Gene3D" id="3.90.226.10">
    <property type="entry name" value="2-enoyl-CoA Hydratase, Chain A, domain 1"/>
    <property type="match status" value="1"/>
</dbReference>
<accession>A0AAV3Z433</accession>
<comment type="catalytic activity">
    <reaction evidence="1">
        <text>a (3Z)-enoyl-CoA = a 4-saturated (2E)-enoyl-CoA</text>
        <dbReference type="Rhea" id="RHEA:45900"/>
        <dbReference type="ChEBI" id="CHEBI:85097"/>
        <dbReference type="ChEBI" id="CHEBI:85489"/>
        <dbReference type="EC" id="5.3.3.8"/>
    </reaction>
</comment>
<evidence type="ECO:0000256" key="3">
    <source>
        <dbReference type="ARBA" id="ARBA00023098"/>
    </source>
</evidence>
<keyword evidence="6" id="KW-1185">Reference proteome</keyword>
<comment type="catalytic activity">
    <reaction evidence="2">
        <text>a (3E)-enoyl-CoA = a 4-saturated (2E)-enoyl-CoA</text>
        <dbReference type="Rhea" id="RHEA:45228"/>
        <dbReference type="ChEBI" id="CHEBI:58521"/>
        <dbReference type="ChEBI" id="CHEBI:85097"/>
        <dbReference type="EC" id="5.3.3.8"/>
    </reaction>
</comment>